<dbReference type="Gene3D" id="2.30.180.10">
    <property type="entry name" value="FAS1 domain"/>
    <property type="match status" value="2"/>
</dbReference>
<sequence>MFKSLSLFTLLLASASSVTSTDAEAPKYLDIKAVCKQTPKLGLFGQLLEERPDIYAAYVDLEDKTFYLPSDDALNAYYAATGNIFRRAVDDVAKASYQYVNGQVDLNTAREKKRLAQKSGDNKNTVVISNNASRRKRQLQLGNDTVTTAGITVSTGLGTKSEILFGDIQCTQGLIQVVDTLFEIPVPIIETLDCTDGSEFLSALKDTDLANTYNEMGNVTFFMPQDGSFEANSTMDCASVQRHVVENQALYTPDLKDGDVIESASGENLYVNILDDEFYMNCVRVIKSDNIVSNGVIHTLEKVIEPMSAPPSCWAKNTTVVPPPVKFTGSASTNQVGRMLAIVGSLTALFFAL</sequence>
<evidence type="ECO:0000313" key="4">
    <source>
        <dbReference type="Proteomes" id="UP000277580"/>
    </source>
</evidence>
<keyword evidence="1" id="KW-0732">Signal</keyword>
<feature type="domain" description="FAS1" evidence="2">
    <location>
        <begin position="184"/>
        <end position="304"/>
    </location>
</feature>
<evidence type="ECO:0000259" key="2">
    <source>
        <dbReference type="PROSITE" id="PS50213"/>
    </source>
</evidence>
<dbReference type="STRING" id="1392247.A0A3N4L2Z9"/>
<dbReference type="InterPro" id="IPR050904">
    <property type="entry name" value="Adhesion/Biosynth-related"/>
</dbReference>
<accession>A0A3N4L2Z9</accession>
<dbReference type="AlphaFoldDB" id="A0A3N4L2Z9"/>
<keyword evidence="4" id="KW-1185">Reference proteome</keyword>
<proteinExistence type="predicted"/>
<dbReference type="SUPFAM" id="SSF82153">
    <property type="entry name" value="FAS1 domain"/>
    <property type="match status" value="2"/>
</dbReference>
<name>A0A3N4L2Z9_9PEZI</name>
<evidence type="ECO:0000256" key="1">
    <source>
        <dbReference type="SAM" id="SignalP"/>
    </source>
</evidence>
<dbReference type="EMBL" id="ML119106">
    <property type="protein sequence ID" value="RPB17143.1"/>
    <property type="molecule type" value="Genomic_DNA"/>
</dbReference>
<feature type="chain" id="PRO_5017925888" evidence="1">
    <location>
        <begin position="24"/>
        <end position="353"/>
    </location>
</feature>
<feature type="signal peptide" evidence="1">
    <location>
        <begin position="1"/>
        <end position="23"/>
    </location>
</feature>
<reference evidence="3 4" key="1">
    <citation type="journal article" date="2018" name="Nat. Ecol. Evol.">
        <title>Pezizomycetes genomes reveal the molecular basis of ectomycorrhizal truffle lifestyle.</title>
        <authorList>
            <person name="Murat C."/>
            <person name="Payen T."/>
            <person name="Noel B."/>
            <person name="Kuo A."/>
            <person name="Morin E."/>
            <person name="Chen J."/>
            <person name="Kohler A."/>
            <person name="Krizsan K."/>
            <person name="Balestrini R."/>
            <person name="Da Silva C."/>
            <person name="Montanini B."/>
            <person name="Hainaut M."/>
            <person name="Levati E."/>
            <person name="Barry K.W."/>
            <person name="Belfiori B."/>
            <person name="Cichocki N."/>
            <person name="Clum A."/>
            <person name="Dockter R.B."/>
            <person name="Fauchery L."/>
            <person name="Guy J."/>
            <person name="Iotti M."/>
            <person name="Le Tacon F."/>
            <person name="Lindquist E.A."/>
            <person name="Lipzen A."/>
            <person name="Malagnac F."/>
            <person name="Mello A."/>
            <person name="Molinier V."/>
            <person name="Miyauchi S."/>
            <person name="Poulain J."/>
            <person name="Riccioni C."/>
            <person name="Rubini A."/>
            <person name="Sitrit Y."/>
            <person name="Splivallo R."/>
            <person name="Traeger S."/>
            <person name="Wang M."/>
            <person name="Zifcakova L."/>
            <person name="Wipf D."/>
            <person name="Zambonelli A."/>
            <person name="Paolocci F."/>
            <person name="Nowrousian M."/>
            <person name="Ottonello S."/>
            <person name="Baldrian P."/>
            <person name="Spatafora J.W."/>
            <person name="Henrissat B."/>
            <person name="Nagy L.G."/>
            <person name="Aury J.M."/>
            <person name="Wincker P."/>
            <person name="Grigoriev I.V."/>
            <person name="Bonfante P."/>
            <person name="Martin F.M."/>
        </authorList>
    </citation>
    <scope>NUCLEOTIDE SEQUENCE [LARGE SCALE GENOMIC DNA]</scope>
    <source>
        <strain evidence="3 4">CCBAS932</strain>
    </source>
</reference>
<dbReference type="InterPro" id="IPR000782">
    <property type="entry name" value="FAS1_domain"/>
</dbReference>
<protein>
    <submittedName>
        <fullName evidence="3">FAS1 domain-containing protein</fullName>
    </submittedName>
</protein>
<dbReference type="PANTHER" id="PTHR10900:SF77">
    <property type="entry name" value="FI19380P1"/>
    <property type="match status" value="1"/>
</dbReference>
<dbReference type="Proteomes" id="UP000277580">
    <property type="component" value="Unassembled WGS sequence"/>
</dbReference>
<dbReference type="PANTHER" id="PTHR10900">
    <property type="entry name" value="PERIOSTIN-RELATED"/>
    <property type="match status" value="1"/>
</dbReference>
<dbReference type="PROSITE" id="PS50213">
    <property type="entry name" value="FAS1"/>
    <property type="match status" value="1"/>
</dbReference>
<dbReference type="InterPro" id="IPR036378">
    <property type="entry name" value="FAS1_dom_sf"/>
</dbReference>
<dbReference type="SMART" id="SM00554">
    <property type="entry name" value="FAS1"/>
    <property type="match status" value="1"/>
</dbReference>
<evidence type="ECO:0000313" key="3">
    <source>
        <dbReference type="EMBL" id="RPB17143.1"/>
    </source>
</evidence>
<dbReference type="InParanoid" id="A0A3N4L2Z9"/>
<dbReference type="Pfam" id="PF02469">
    <property type="entry name" value="Fasciclin"/>
    <property type="match status" value="1"/>
</dbReference>
<organism evidence="3 4">
    <name type="scientific">Morchella conica CCBAS932</name>
    <dbReference type="NCBI Taxonomy" id="1392247"/>
    <lineage>
        <taxon>Eukaryota</taxon>
        <taxon>Fungi</taxon>
        <taxon>Dikarya</taxon>
        <taxon>Ascomycota</taxon>
        <taxon>Pezizomycotina</taxon>
        <taxon>Pezizomycetes</taxon>
        <taxon>Pezizales</taxon>
        <taxon>Morchellaceae</taxon>
        <taxon>Morchella</taxon>
    </lineage>
</organism>
<dbReference type="OrthoDB" id="286301at2759"/>
<gene>
    <name evidence="3" type="ORF">P167DRAFT_561488</name>
</gene>